<dbReference type="GO" id="GO:0005886">
    <property type="term" value="C:plasma membrane"/>
    <property type="evidence" value="ECO:0007669"/>
    <property type="project" value="UniProtKB-SubCell"/>
</dbReference>
<dbReference type="PANTHER" id="PTHR36115">
    <property type="entry name" value="PROLINE-RICH ANTIGEN HOMOLOG-RELATED"/>
    <property type="match status" value="1"/>
</dbReference>
<organism evidence="8 9">
    <name type="scientific">Candidatus Daviesbacteria bacterium GW2011_GWB1_41_5</name>
    <dbReference type="NCBI Taxonomy" id="1618429"/>
    <lineage>
        <taxon>Bacteria</taxon>
        <taxon>Candidatus Daviesiibacteriota</taxon>
    </lineage>
</organism>
<name>A0A0G0WJ58_9BACT</name>
<proteinExistence type="predicted"/>
<comment type="subcellular location">
    <subcellularLocation>
        <location evidence="1">Cell membrane</location>
        <topology evidence="1">Multi-pass membrane protein</topology>
    </subcellularLocation>
</comment>
<dbReference type="InterPro" id="IPR051791">
    <property type="entry name" value="Pra-immunoreactive"/>
</dbReference>
<evidence type="ECO:0000256" key="2">
    <source>
        <dbReference type="ARBA" id="ARBA00022475"/>
    </source>
</evidence>
<evidence type="ECO:0000259" key="7">
    <source>
        <dbReference type="Pfam" id="PF06271"/>
    </source>
</evidence>
<feature type="transmembrane region" description="Helical" evidence="6">
    <location>
        <begin position="39"/>
        <end position="59"/>
    </location>
</feature>
<dbReference type="PANTHER" id="PTHR36115:SF6">
    <property type="entry name" value="PROLINE-RICH ANTIGEN HOMOLOG"/>
    <property type="match status" value="1"/>
</dbReference>
<sequence length="132" mass="14489">MNYGSAGARFAAFLIDLAIIWIVGFVLGFVLGMTTDQQTAAGVGSLLQIVIGVGYWVVYQQKMTQTIGKKVMHLKVVDSTGKTPGVMTFFLREIIGKFVSSIILMIGFLMILWDSKKQGLHDKIANTFVVKV</sequence>
<evidence type="ECO:0000256" key="3">
    <source>
        <dbReference type="ARBA" id="ARBA00022692"/>
    </source>
</evidence>
<evidence type="ECO:0000313" key="8">
    <source>
        <dbReference type="EMBL" id="KKS12067.1"/>
    </source>
</evidence>
<evidence type="ECO:0000256" key="1">
    <source>
        <dbReference type="ARBA" id="ARBA00004651"/>
    </source>
</evidence>
<evidence type="ECO:0000313" key="9">
    <source>
        <dbReference type="Proteomes" id="UP000034753"/>
    </source>
</evidence>
<dbReference type="Pfam" id="PF06271">
    <property type="entry name" value="RDD"/>
    <property type="match status" value="1"/>
</dbReference>
<keyword evidence="5 6" id="KW-0472">Membrane</keyword>
<dbReference type="Proteomes" id="UP000034753">
    <property type="component" value="Unassembled WGS sequence"/>
</dbReference>
<comment type="caution">
    <text evidence="8">The sequence shown here is derived from an EMBL/GenBank/DDBJ whole genome shotgun (WGS) entry which is preliminary data.</text>
</comment>
<keyword evidence="3 6" id="KW-0812">Transmembrane</keyword>
<feature type="transmembrane region" description="Helical" evidence="6">
    <location>
        <begin position="12"/>
        <end position="33"/>
    </location>
</feature>
<dbReference type="EMBL" id="LCBN01000058">
    <property type="protein sequence ID" value="KKS12067.1"/>
    <property type="molecule type" value="Genomic_DNA"/>
</dbReference>
<evidence type="ECO:0000256" key="6">
    <source>
        <dbReference type="SAM" id="Phobius"/>
    </source>
</evidence>
<gene>
    <name evidence="8" type="ORF">UU67_C0058G0009</name>
</gene>
<protein>
    <submittedName>
        <fullName evidence="8">RDD domain protein</fullName>
    </submittedName>
</protein>
<keyword evidence="4 6" id="KW-1133">Transmembrane helix</keyword>
<feature type="domain" description="RDD" evidence="7">
    <location>
        <begin position="3"/>
        <end position="126"/>
    </location>
</feature>
<evidence type="ECO:0000256" key="4">
    <source>
        <dbReference type="ARBA" id="ARBA00022989"/>
    </source>
</evidence>
<accession>A0A0G0WJ58</accession>
<reference evidence="8 9" key="1">
    <citation type="journal article" date="2015" name="Nature">
        <title>rRNA introns, odd ribosomes, and small enigmatic genomes across a large radiation of phyla.</title>
        <authorList>
            <person name="Brown C.T."/>
            <person name="Hug L.A."/>
            <person name="Thomas B.C."/>
            <person name="Sharon I."/>
            <person name="Castelle C.J."/>
            <person name="Singh A."/>
            <person name="Wilkins M.J."/>
            <person name="Williams K.H."/>
            <person name="Banfield J.F."/>
        </authorList>
    </citation>
    <scope>NUCLEOTIDE SEQUENCE [LARGE SCALE GENOMIC DNA]</scope>
</reference>
<dbReference type="InterPro" id="IPR010432">
    <property type="entry name" value="RDD"/>
</dbReference>
<feature type="transmembrane region" description="Helical" evidence="6">
    <location>
        <begin position="94"/>
        <end position="113"/>
    </location>
</feature>
<keyword evidence="2" id="KW-1003">Cell membrane</keyword>
<dbReference type="AlphaFoldDB" id="A0A0G0WJ58"/>
<evidence type="ECO:0000256" key="5">
    <source>
        <dbReference type="ARBA" id="ARBA00023136"/>
    </source>
</evidence>